<dbReference type="GO" id="GO:0015074">
    <property type="term" value="P:DNA integration"/>
    <property type="evidence" value="ECO:0007669"/>
    <property type="project" value="InterPro"/>
</dbReference>
<evidence type="ECO:0000313" key="3">
    <source>
        <dbReference type="Proteomes" id="UP000294621"/>
    </source>
</evidence>
<dbReference type="Gene3D" id="3.30.420.10">
    <property type="entry name" value="Ribonuclease H-like superfamily/Ribonuclease H"/>
    <property type="match status" value="1"/>
</dbReference>
<organism evidence="2 3">
    <name type="scientific">Arthrobacter nitrophenolicus</name>
    <dbReference type="NCBI Taxonomy" id="683150"/>
    <lineage>
        <taxon>Bacteria</taxon>
        <taxon>Bacillati</taxon>
        <taxon>Actinomycetota</taxon>
        <taxon>Actinomycetes</taxon>
        <taxon>Micrococcales</taxon>
        <taxon>Micrococcaceae</taxon>
        <taxon>Arthrobacter</taxon>
    </lineage>
</organism>
<dbReference type="SUPFAM" id="SSF53098">
    <property type="entry name" value="Ribonuclease H-like"/>
    <property type="match status" value="1"/>
</dbReference>
<sequence>MLASRRTWWRIAAQIEDQMLRPTVPTKSENKCPPRDKPVLKATGPGQVWSWDITDLYSPWRGKTYKAYSVIDIYSRHMVAWRVEEREADHLA</sequence>
<dbReference type="InterPro" id="IPR001584">
    <property type="entry name" value="Integrase_cat-core"/>
</dbReference>
<dbReference type="AlphaFoldDB" id="A0A4R5XIX1"/>
<name>A0A4R5XIX1_9MICC</name>
<proteinExistence type="predicted"/>
<dbReference type="GO" id="GO:0003676">
    <property type="term" value="F:nucleic acid binding"/>
    <property type="evidence" value="ECO:0007669"/>
    <property type="project" value="InterPro"/>
</dbReference>
<dbReference type="InterPro" id="IPR036397">
    <property type="entry name" value="RNaseH_sf"/>
</dbReference>
<dbReference type="EMBL" id="SMZQ01000035">
    <property type="protein sequence ID" value="TDL31240.1"/>
    <property type="molecule type" value="Genomic_DNA"/>
</dbReference>
<evidence type="ECO:0000313" key="2">
    <source>
        <dbReference type="EMBL" id="TDL31240.1"/>
    </source>
</evidence>
<dbReference type="Proteomes" id="UP000294621">
    <property type="component" value="Unassembled WGS sequence"/>
</dbReference>
<comment type="caution">
    <text evidence="2">The sequence shown here is derived from an EMBL/GenBank/DDBJ whole genome shotgun (WGS) entry which is preliminary data.</text>
</comment>
<gene>
    <name evidence="2" type="ORF">E2R57_21500</name>
</gene>
<accession>A0A4R5XIX1</accession>
<protein>
    <submittedName>
        <fullName evidence="2">IS3 family transposase</fullName>
    </submittedName>
</protein>
<feature type="domain" description="Integrase catalytic" evidence="1">
    <location>
        <begin position="41"/>
        <end position="92"/>
    </location>
</feature>
<dbReference type="InterPro" id="IPR012337">
    <property type="entry name" value="RNaseH-like_sf"/>
</dbReference>
<feature type="non-terminal residue" evidence="2">
    <location>
        <position position="92"/>
    </location>
</feature>
<evidence type="ECO:0000259" key="1">
    <source>
        <dbReference type="PROSITE" id="PS50994"/>
    </source>
</evidence>
<dbReference type="PROSITE" id="PS50994">
    <property type="entry name" value="INTEGRASE"/>
    <property type="match status" value="1"/>
</dbReference>
<reference evidence="2 3" key="1">
    <citation type="submission" date="2019-03" db="EMBL/GenBank/DDBJ databases">
        <title>Genome Sequencing and Assembly of Various Microbes Isolated from Partially Reclaimed Soil and Acid Mine Drainage (AMD) Site.</title>
        <authorList>
            <person name="Steinbock B."/>
            <person name="Bechtold R."/>
            <person name="Sevigny J.L."/>
            <person name="Thomas D."/>
            <person name="Cuthill L.R."/>
            <person name="Aveiro Johannsen E.J."/>
            <person name="Thomas K."/>
            <person name="Ghosh A."/>
        </authorList>
    </citation>
    <scope>NUCLEOTIDE SEQUENCE [LARGE SCALE GENOMIC DNA]</scope>
    <source>
        <strain evidence="2 3">S-A1</strain>
    </source>
</reference>